<feature type="region of interest" description="Disordered" evidence="1">
    <location>
        <begin position="162"/>
        <end position="191"/>
    </location>
</feature>
<dbReference type="InterPro" id="IPR011993">
    <property type="entry name" value="PH-like_dom_sf"/>
</dbReference>
<dbReference type="OMA" id="MASWPIA"/>
<dbReference type="GO" id="GO:0005068">
    <property type="term" value="F:transmembrane receptor protein tyrosine kinase adaptor activity"/>
    <property type="evidence" value="ECO:0000318"/>
    <property type="project" value="GO_Central"/>
</dbReference>
<dbReference type="Proteomes" id="UP000008144">
    <property type="component" value="Chromosome 14"/>
</dbReference>
<proteinExistence type="predicted"/>
<dbReference type="InterPro" id="IPR002404">
    <property type="entry name" value="IRS_PTB"/>
</dbReference>
<dbReference type="PANTHER" id="PTHR21258:SF55">
    <property type="entry name" value="FI23523P1"/>
    <property type="match status" value="1"/>
</dbReference>
<reference evidence="3" key="4">
    <citation type="submission" date="2025-09" db="UniProtKB">
        <authorList>
            <consortium name="Ensembl"/>
        </authorList>
    </citation>
    <scope>IDENTIFICATION</scope>
</reference>
<dbReference type="InParanoid" id="F6QZW7"/>
<dbReference type="GO" id="GO:0005104">
    <property type="term" value="F:fibroblast growth factor receptor binding"/>
    <property type="evidence" value="ECO:0000318"/>
    <property type="project" value="GO_Central"/>
</dbReference>
<dbReference type="PROSITE" id="PS51064">
    <property type="entry name" value="IRS_PTB"/>
    <property type="match status" value="1"/>
</dbReference>
<dbReference type="HOGENOM" id="CLU_069963_0_0_1"/>
<feature type="domain" description="IRS-type PTB" evidence="2">
    <location>
        <begin position="7"/>
        <end position="110"/>
    </location>
</feature>
<dbReference type="SMART" id="SM01244">
    <property type="entry name" value="IRS"/>
    <property type="match status" value="1"/>
</dbReference>
<dbReference type="GO" id="GO:0005737">
    <property type="term" value="C:cytoplasm"/>
    <property type="evidence" value="ECO:0000318"/>
    <property type="project" value="GO_Central"/>
</dbReference>
<evidence type="ECO:0000313" key="4">
    <source>
        <dbReference type="Proteomes" id="UP000008144"/>
    </source>
</evidence>
<sequence>MGCSQSLPNDAPRMFKARNLNDKDKAVNAVTLEVSNKKVIVRSRNRKIMASWPIACLRRYGCNLDSIFIEAGNGCETGQGMYLFKCSHTDELFELLRHQVSELQAEQERLMPAPHHMQFTSLPQQSIISTNGYPRYMNVNNSSGSRHVTSNGNANYANGSVRNHQSAIPTPPPGYSAPVTPAPRGSTSSQHTATLASLPEDETLTLNHQPFALQPAPTSRQEMISRRRVNSEMVATYDRGSDRVKIVQQRRNSENANYENNDVMEHSGSFPRRVRYEARSEEVTIDQSAPATSSNDDKPSPSAVESVSRDVSMMSLRSDCEPLLTPGSNSTSGIGSLNGNGS</sequence>
<dbReference type="AlphaFoldDB" id="F6QZW7"/>
<evidence type="ECO:0000256" key="1">
    <source>
        <dbReference type="SAM" id="MobiDB-lite"/>
    </source>
</evidence>
<feature type="compositionally biased region" description="Polar residues" evidence="1">
    <location>
        <begin position="285"/>
        <end position="294"/>
    </location>
</feature>
<dbReference type="Gene3D" id="2.30.29.30">
    <property type="entry name" value="Pleckstrin-homology domain (PH domain)/Phosphotyrosine-binding domain (PTB)"/>
    <property type="match status" value="1"/>
</dbReference>
<name>F6QZW7_CIOIN</name>
<dbReference type="InterPro" id="IPR050996">
    <property type="entry name" value="Docking_Protein_DOK"/>
</dbReference>
<dbReference type="GeneTree" id="ENSGT00940000172073"/>
<dbReference type="Pfam" id="PF02174">
    <property type="entry name" value="IRS"/>
    <property type="match status" value="1"/>
</dbReference>
<accession>F6QZW7</accession>
<evidence type="ECO:0000313" key="3">
    <source>
        <dbReference type="Ensembl" id="ENSCINP00000004867.3"/>
    </source>
</evidence>
<reference evidence="3" key="2">
    <citation type="journal article" date="2008" name="Genome Biol.">
        <title>Improved genome assembly and evidence-based global gene model set for the chordate Ciona intestinalis: new insight into intron and operon populations.</title>
        <authorList>
            <person name="Satou Y."/>
            <person name="Mineta K."/>
            <person name="Ogasawara M."/>
            <person name="Sasakura Y."/>
            <person name="Shoguchi E."/>
            <person name="Ueno K."/>
            <person name="Yamada L."/>
            <person name="Matsumoto J."/>
            <person name="Wasserscheid J."/>
            <person name="Dewar K."/>
            <person name="Wiley G.B."/>
            <person name="Macmil S.L."/>
            <person name="Roe B.A."/>
            <person name="Zeller R.W."/>
            <person name="Hastings K.E."/>
            <person name="Lemaire P."/>
            <person name="Lindquist E."/>
            <person name="Endo T."/>
            <person name="Hotta K."/>
            <person name="Inaba K."/>
        </authorList>
    </citation>
    <scope>NUCLEOTIDE SEQUENCE [LARGE SCALE GENOMIC DNA]</scope>
    <source>
        <strain evidence="3">wild type</strain>
    </source>
</reference>
<dbReference type="EMBL" id="EAAA01001313">
    <property type="status" value="NOT_ANNOTATED_CDS"/>
    <property type="molecule type" value="Genomic_DNA"/>
</dbReference>
<feature type="compositionally biased region" description="Polar residues" evidence="1">
    <location>
        <begin position="326"/>
        <end position="335"/>
    </location>
</feature>
<dbReference type="PANTHER" id="PTHR21258">
    <property type="entry name" value="DOCKING PROTEIN RELATED"/>
    <property type="match status" value="1"/>
</dbReference>
<protein>
    <recommendedName>
        <fullName evidence="2">IRS-type PTB domain-containing protein</fullName>
    </recommendedName>
</protein>
<organism evidence="3 4">
    <name type="scientific">Ciona intestinalis</name>
    <name type="common">Transparent sea squirt</name>
    <name type="synonym">Ascidia intestinalis</name>
    <dbReference type="NCBI Taxonomy" id="7719"/>
    <lineage>
        <taxon>Eukaryota</taxon>
        <taxon>Metazoa</taxon>
        <taxon>Chordata</taxon>
        <taxon>Tunicata</taxon>
        <taxon>Ascidiacea</taxon>
        <taxon>Phlebobranchia</taxon>
        <taxon>Cionidae</taxon>
        <taxon>Ciona</taxon>
    </lineage>
</organism>
<dbReference type="SUPFAM" id="SSF50729">
    <property type="entry name" value="PH domain-like"/>
    <property type="match status" value="1"/>
</dbReference>
<feature type="region of interest" description="Disordered" evidence="1">
    <location>
        <begin position="278"/>
        <end position="342"/>
    </location>
</feature>
<dbReference type="GO" id="GO:0008543">
    <property type="term" value="P:fibroblast growth factor receptor signaling pathway"/>
    <property type="evidence" value="ECO:0000318"/>
    <property type="project" value="GO_Central"/>
</dbReference>
<dbReference type="Ensembl" id="ENSCINT00000004867.3">
    <property type="protein sequence ID" value="ENSCINP00000004867.3"/>
    <property type="gene ID" value="ENSCING00000002393.3"/>
</dbReference>
<dbReference type="SMART" id="SM00310">
    <property type="entry name" value="PTBI"/>
    <property type="match status" value="1"/>
</dbReference>
<reference evidence="3" key="3">
    <citation type="submission" date="2025-08" db="UniProtKB">
        <authorList>
            <consortium name="Ensembl"/>
        </authorList>
    </citation>
    <scope>IDENTIFICATION</scope>
</reference>
<reference evidence="4" key="1">
    <citation type="journal article" date="2002" name="Science">
        <title>The draft genome of Ciona intestinalis: insights into chordate and vertebrate origins.</title>
        <authorList>
            <person name="Dehal P."/>
            <person name="Satou Y."/>
            <person name="Campbell R.K."/>
            <person name="Chapman J."/>
            <person name="Degnan B."/>
            <person name="De Tomaso A."/>
            <person name="Davidson B."/>
            <person name="Di Gregorio A."/>
            <person name="Gelpke M."/>
            <person name="Goodstein D.M."/>
            <person name="Harafuji N."/>
            <person name="Hastings K.E."/>
            <person name="Ho I."/>
            <person name="Hotta K."/>
            <person name="Huang W."/>
            <person name="Kawashima T."/>
            <person name="Lemaire P."/>
            <person name="Martinez D."/>
            <person name="Meinertzhagen I.A."/>
            <person name="Necula S."/>
            <person name="Nonaka M."/>
            <person name="Putnam N."/>
            <person name="Rash S."/>
            <person name="Saiga H."/>
            <person name="Satake M."/>
            <person name="Terry A."/>
            <person name="Yamada L."/>
            <person name="Wang H.G."/>
            <person name="Awazu S."/>
            <person name="Azumi K."/>
            <person name="Boore J."/>
            <person name="Branno M."/>
            <person name="Chin-Bow S."/>
            <person name="DeSantis R."/>
            <person name="Doyle S."/>
            <person name="Francino P."/>
            <person name="Keys D.N."/>
            <person name="Haga S."/>
            <person name="Hayashi H."/>
            <person name="Hino K."/>
            <person name="Imai K.S."/>
            <person name="Inaba K."/>
            <person name="Kano S."/>
            <person name="Kobayashi K."/>
            <person name="Kobayashi M."/>
            <person name="Lee B.I."/>
            <person name="Makabe K.W."/>
            <person name="Manohar C."/>
            <person name="Matassi G."/>
            <person name="Medina M."/>
            <person name="Mochizuki Y."/>
            <person name="Mount S."/>
            <person name="Morishita T."/>
            <person name="Miura S."/>
            <person name="Nakayama A."/>
            <person name="Nishizaka S."/>
            <person name="Nomoto H."/>
            <person name="Ohta F."/>
            <person name="Oishi K."/>
            <person name="Rigoutsos I."/>
            <person name="Sano M."/>
            <person name="Sasaki A."/>
            <person name="Sasakura Y."/>
            <person name="Shoguchi E."/>
            <person name="Shin-i T."/>
            <person name="Spagnuolo A."/>
            <person name="Stainier D."/>
            <person name="Suzuki M.M."/>
            <person name="Tassy O."/>
            <person name="Takatori N."/>
            <person name="Tokuoka M."/>
            <person name="Yagi K."/>
            <person name="Yoshizaki F."/>
            <person name="Wada S."/>
            <person name="Zhang C."/>
            <person name="Hyatt P.D."/>
            <person name="Larimer F."/>
            <person name="Detter C."/>
            <person name="Doggett N."/>
            <person name="Glavina T."/>
            <person name="Hawkins T."/>
            <person name="Richardson P."/>
            <person name="Lucas S."/>
            <person name="Kohara Y."/>
            <person name="Levine M."/>
            <person name="Satoh N."/>
            <person name="Rokhsar D.S."/>
        </authorList>
    </citation>
    <scope>NUCLEOTIDE SEQUENCE [LARGE SCALE GENOMIC DNA]</scope>
</reference>
<dbReference type="STRING" id="7719.ENSCINP00000004867"/>
<keyword evidence="4" id="KW-1185">Reference proteome</keyword>
<evidence type="ECO:0000259" key="2">
    <source>
        <dbReference type="PROSITE" id="PS51064"/>
    </source>
</evidence>